<dbReference type="AlphaFoldDB" id="A0A4Y2EFE8"/>
<name>A0A4Y2EFE8_ARAVE</name>
<protein>
    <submittedName>
        <fullName evidence="1">Uncharacterized protein</fullName>
    </submittedName>
</protein>
<proteinExistence type="predicted"/>
<organism evidence="1 2">
    <name type="scientific">Araneus ventricosus</name>
    <name type="common">Orbweaver spider</name>
    <name type="synonym">Epeira ventricosa</name>
    <dbReference type="NCBI Taxonomy" id="182803"/>
    <lineage>
        <taxon>Eukaryota</taxon>
        <taxon>Metazoa</taxon>
        <taxon>Ecdysozoa</taxon>
        <taxon>Arthropoda</taxon>
        <taxon>Chelicerata</taxon>
        <taxon>Arachnida</taxon>
        <taxon>Araneae</taxon>
        <taxon>Araneomorphae</taxon>
        <taxon>Entelegynae</taxon>
        <taxon>Araneoidea</taxon>
        <taxon>Araneidae</taxon>
        <taxon>Araneus</taxon>
    </lineage>
</organism>
<reference evidence="1 2" key="1">
    <citation type="journal article" date="2019" name="Sci. Rep.">
        <title>Orb-weaving spider Araneus ventricosus genome elucidates the spidroin gene catalogue.</title>
        <authorList>
            <person name="Kono N."/>
            <person name="Nakamura H."/>
            <person name="Ohtoshi R."/>
            <person name="Moran D.A.P."/>
            <person name="Shinohara A."/>
            <person name="Yoshida Y."/>
            <person name="Fujiwara M."/>
            <person name="Mori M."/>
            <person name="Tomita M."/>
            <person name="Arakawa K."/>
        </authorList>
    </citation>
    <scope>NUCLEOTIDE SEQUENCE [LARGE SCALE GENOMIC DNA]</scope>
</reference>
<keyword evidence="2" id="KW-1185">Reference proteome</keyword>
<sequence length="81" mass="9284">MVRKHRNPPTFGIDHWGDRRLVVGRMVVRLSSGKERRRSSTPSGRNKMVVLTLRKKGGEEPITESRTFSDTVSDEKNCVIF</sequence>
<dbReference type="EMBL" id="BGPR01000569">
    <property type="protein sequence ID" value="GBM26798.1"/>
    <property type="molecule type" value="Genomic_DNA"/>
</dbReference>
<evidence type="ECO:0000313" key="1">
    <source>
        <dbReference type="EMBL" id="GBM26798.1"/>
    </source>
</evidence>
<evidence type="ECO:0000313" key="2">
    <source>
        <dbReference type="Proteomes" id="UP000499080"/>
    </source>
</evidence>
<gene>
    <name evidence="1" type="ORF">AVEN_127756_1</name>
</gene>
<dbReference type="Proteomes" id="UP000499080">
    <property type="component" value="Unassembled WGS sequence"/>
</dbReference>
<accession>A0A4Y2EFE8</accession>
<comment type="caution">
    <text evidence="1">The sequence shown here is derived from an EMBL/GenBank/DDBJ whole genome shotgun (WGS) entry which is preliminary data.</text>
</comment>